<evidence type="ECO:0000256" key="1">
    <source>
        <dbReference type="SAM" id="MobiDB-lite"/>
    </source>
</evidence>
<organism evidence="2 3">
    <name type="scientific">Lojkania enalia</name>
    <dbReference type="NCBI Taxonomy" id="147567"/>
    <lineage>
        <taxon>Eukaryota</taxon>
        <taxon>Fungi</taxon>
        <taxon>Dikarya</taxon>
        <taxon>Ascomycota</taxon>
        <taxon>Pezizomycotina</taxon>
        <taxon>Dothideomycetes</taxon>
        <taxon>Pleosporomycetidae</taxon>
        <taxon>Pleosporales</taxon>
        <taxon>Pleosporales incertae sedis</taxon>
        <taxon>Lojkania</taxon>
    </lineage>
</organism>
<proteinExistence type="predicted"/>
<gene>
    <name evidence="2" type="ORF">CC78DRAFT_578937</name>
</gene>
<dbReference type="Proteomes" id="UP000800093">
    <property type="component" value="Unassembled WGS sequence"/>
</dbReference>
<evidence type="ECO:0000313" key="2">
    <source>
        <dbReference type="EMBL" id="KAF2265768.1"/>
    </source>
</evidence>
<sequence>MPGSIQSSVLGLWNALRYPLNTPGHRRPARTRKHNARRRKSRAGGGFGRQEVVELATAARATADRGGDVLGQTAGLESLERVVVQTPDPGDTPEAEDQRRNRMGHAADGWRRGCSKITVGSGSLIKRMLLVLGYGLGAEPNVVSTGLLAKHALASPTQDPRYEDAAITR</sequence>
<reference evidence="3" key="1">
    <citation type="journal article" date="2020" name="Stud. Mycol.">
        <title>101 Dothideomycetes genomes: A test case for predicting lifestyles and emergence of pathogens.</title>
        <authorList>
            <person name="Haridas S."/>
            <person name="Albert R."/>
            <person name="Binder M."/>
            <person name="Bloem J."/>
            <person name="LaButti K."/>
            <person name="Salamov A."/>
            <person name="Andreopoulos B."/>
            <person name="Baker S."/>
            <person name="Barry K."/>
            <person name="Bills G."/>
            <person name="Bluhm B."/>
            <person name="Cannon C."/>
            <person name="Castanera R."/>
            <person name="Culley D."/>
            <person name="Daum C."/>
            <person name="Ezra D."/>
            <person name="Gonzalez J."/>
            <person name="Henrissat B."/>
            <person name="Kuo A."/>
            <person name="Liang C."/>
            <person name="Lipzen A."/>
            <person name="Lutzoni F."/>
            <person name="Magnuson J."/>
            <person name="Mondo S."/>
            <person name="Nolan M."/>
            <person name="Ohm R."/>
            <person name="Pangilinan J."/>
            <person name="Park H.-J."/>
            <person name="Ramirez L."/>
            <person name="Alfaro M."/>
            <person name="Sun H."/>
            <person name="Tritt A."/>
            <person name="Yoshinaga Y."/>
            <person name="Zwiers L.-H."/>
            <person name="Turgeon B."/>
            <person name="Goodwin S."/>
            <person name="Spatafora J."/>
            <person name="Crous P."/>
            <person name="Grigoriev I."/>
        </authorList>
    </citation>
    <scope>NUCLEOTIDE SEQUENCE [LARGE SCALE GENOMIC DNA]</scope>
    <source>
        <strain evidence="3">CBS 304.66</strain>
    </source>
</reference>
<keyword evidence="3" id="KW-1185">Reference proteome</keyword>
<dbReference type="AlphaFoldDB" id="A0A9P4N578"/>
<feature type="region of interest" description="Disordered" evidence="1">
    <location>
        <begin position="85"/>
        <end position="107"/>
    </location>
</feature>
<feature type="compositionally biased region" description="Basic residues" evidence="1">
    <location>
        <begin position="24"/>
        <end position="42"/>
    </location>
</feature>
<dbReference type="EMBL" id="ML986603">
    <property type="protein sequence ID" value="KAF2265768.1"/>
    <property type="molecule type" value="Genomic_DNA"/>
</dbReference>
<accession>A0A9P4N578</accession>
<comment type="caution">
    <text evidence="2">The sequence shown here is derived from an EMBL/GenBank/DDBJ whole genome shotgun (WGS) entry which is preliminary data.</text>
</comment>
<name>A0A9P4N578_9PLEO</name>
<evidence type="ECO:0000313" key="3">
    <source>
        <dbReference type="Proteomes" id="UP000800093"/>
    </source>
</evidence>
<feature type="region of interest" description="Disordered" evidence="1">
    <location>
        <begin position="19"/>
        <end position="48"/>
    </location>
</feature>
<protein>
    <submittedName>
        <fullName evidence="2">Uncharacterized protein</fullName>
    </submittedName>
</protein>